<protein>
    <submittedName>
        <fullName evidence="4">Uncharacterized protein</fullName>
    </submittedName>
</protein>
<feature type="compositionally biased region" description="Basic and acidic residues" evidence="2">
    <location>
        <begin position="243"/>
        <end position="257"/>
    </location>
</feature>
<dbReference type="AlphaFoldDB" id="A0A7S3GGP0"/>
<feature type="region of interest" description="Disordered" evidence="2">
    <location>
        <begin position="243"/>
        <end position="268"/>
    </location>
</feature>
<dbReference type="EMBL" id="HBIB01042755">
    <property type="protein sequence ID" value="CAE0265655.1"/>
    <property type="molecule type" value="Transcribed_RNA"/>
</dbReference>
<feature type="compositionally biased region" description="Basic and acidic residues" evidence="2">
    <location>
        <begin position="457"/>
        <end position="467"/>
    </location>
</feature>
<reference evidence="4" key="1">
    <citation type="submission" date="2021-01" db="EMBL/GenBank/DDBJ databases">
        <authorList>
            <person name="Corre E."/>
            <person name="Pelletier E."/>
            <person name="Niang G."/>
            <person name="Scheremetjew M."/>
            <person name="Finn R."/>
            <person name="Kale V."/>
            <person name="Holt S."/>
            <person name="Cochrane G."/>
            <person name="Meng A."/>
            <person name="Brown T."/>
            <person name="Cohen L."/>
        </authorList>
    </citation>
    <scope>NUCLEOTIDE SEQUENCE</scope>
    <source>
        <strain evidence="4">NIES-2562</strain>
    </source>
</reference>
<feature type="compositionally biased region" description="Basic and acidic residues" evidence="2">
    <location>
        <begin position="301"/>
        <end position="321"/>
    </location>
</feature>
<evidence type="ECO:0000256" key="1">
    <source>
        <dbReference type="SAM" id="Coils"/>
    </source>
</evidence>
<keyword evidence="1" id="KW-0175">Coiled coil</keyword>
<organism evidence="4">
    <name type="scientific">Palpitomonas bilix</name>
    <dbReference type="NCBI Taxonomy" id="652834"/>
    <lineage>
        <taxon>Eukaryota</taxon>
        <taxon>Eukaryota incertae sedis</taxon>
    </lineage>
</organism>
<evidence type="ECO:0000313" key="4">
    <source>
        <dbReference type="EMBL" id="CAE0265655.1"/>
    </source>
</evidence>
<gene>
    <name evidence="3" type="ORF">PBIL07802_LOCUS27992</name>
    <name evidence="4" type="ORF">PBIL07802_LOCUS27993</name>
</gene>
<name>A0A7S3GGP0_9EUKA</name>
<feature type="compositionally biased region" description="Low complexity" evidence="2">
    <location>
        <begin position="141"/>
        <end position="161"/>
    </location>
</feature>
<feature type="region of interest" description="Disordered" evidence="2">
    <location>
        <begin position="78"/>
        <end position="212"/>
    </location>
</feature>
<sequence>MPLTLAQVEARFQDLEDREDKVRSYFRPALHGMRAPSAGRHRFADVLEEDPFSKKVKQNREYRKKSFASTAKAVGLIPNDEDSEDDLSKMIQSKQDWKRRRPQSSPGTLRHLTRAASASANRSGSGSGRRGSPTMQQQAVSARARSNLASPSPSSRALPSPGGMGGRGTGRRVQSAAVRRTPNWDKHAVTGAFRDVGSSSRPATASSKTMQQRVDDSVRRTWESIHSEYFQRSLRDTNYEALKRAQQRRKERERREQLQQQQQQQRKYMMATATATASGGEVGPVWTTSGQRKYIMTSRKVAREREERKREEQRKHEEEVRYGPITIPDPSDAVRDTVLTGRALPPSSPGGKRVFSPPTSAKAGGRVKVRYEREEKEKERGGERGVIDAWVVEGGGRHGAEMGEEGRYEQDERGTARDESMSLAGEKVEMSDGQRWSRDNSPPRPRHASIPSSPHTAHTESREELASPKRTHAGMVGGGGGGPSPPGLSPEITPVSSVHNLVKPEVIVKKTQQVAAADKRPTVPSLASGGGGMSDALKRVAKVEGETQDKQQSLEELRRELRRAFQASM</sequence>
<feature type="region of interest" description="Disordered" evidence="2">
    <location>
        <begin position="297"/>
        <end position="496"/>
    </location>
</feature>
<feature type="compositionally biased region" description="Basic and acidic residues" evidence="2">
    <location>
        <begin position="369"/>
        <end position="386"/>
    </location>
</feature>
<feature type="compositionally biased region" description="Low complexity" evidence="2">
    <location>
        <begin position="114"/>
        <end position="124"/>
    </location>
</feature>
<feature type="region of interest" description="Disordered" evidence="2">
    <location>
        <begin position="512"/>
        <end position="534"/>
    </location>
</feature>
<proteinExistence type="predicted"/>
<dbReference type="EMBL" id="HBIB01042754">
    <property type="protein sequence ID" value="CAE0265654.1"/>
    <property type="molecule type" value="Transcribed_RNA"/>
</dbReference>
<feature type="coiled-coil region" evidence="1">
    <location>
        <begin position="540"/>
        <end position="567"/>
    </location>
</feature>
<evidence type="ECO:0000256" key="2">
    <source>
        <dbReference type="SAM" id="MobiDB-lite"/>
    </source>
</evidence>
<feature type="compositionally biased region" description="Polar residues" evidence="2">
    <location>
        <begin position="197"/>
        <end position="212"/>
    </location>
</feature>
<feature type="compositionally biased region" description="Low complexity" evidence="2">
    <location>
        <begin position="258"/>
        <end position="268"/>
    </location>
</feature>
<evidence type="ECO:0000313" key="3">
    <source>
        <dbReference type="EMBL" id="CAE0265654.1"/>
    </source>
</evidence>
<feature type="compositionally biased region" description="Basic and acidic residues" evidence="2">
    <location>
        <begin position="395"/>
        <end position="438"/>
    </location>
</feature>
<accession>A0A7S3GGP0</accession>